<reference evidence="2" key="3">
    <citation type="submission" date="2014-01" db="EMBL/GenBank/DDBJ databases">
        <title>Evolution of pathogenesis and genome organization in the Tremellales.</title>
        <authorList>
            <person name="Cuomo C."/>
            <person name="Litvintseva A."/>
            <person name="Heitman J."/>
            <person name="Chen Y."/>
            <person name="Sun S."/>
            <person name="Springer D."/>
            <person name="Dromer F."/>
            <person name="Young S."/>
            <person name="Zeng Q."/>
            <person name="Chapman S."/>
            <person name="Gujja S."/>
            <person name="Saif S."/>
            <person name="Birren B."/>
        </authorList>
    </citation>
    <scope>NUCLEOTIDE SEQUENCE</scope>
    <source>
        <strain evidence="2">CBS 10118</strain>
    </source>
</reference>
<dbReference type="Proteomes" id="UP000092730">
    <property type="component" value="Chromosome 5"/>
</dbReference>
<reference evidence="3" key="2">
    <citation type="submission" date="2013-07" db="EMBL/GenBank/DDBJ databases">
        <authorList>
            <consortium name="The Broad Institute Genome Sequencing Platform"/>
            <person name="Cuomo C."/>
            <person name="Litvintseva A."/>
            <person name="Chen Y."/>
            <person name="Heitman J."/>
            <person name="Sun S."/>
            <person name="Springer D."/>
            <person name="Dromer F."/>
            <person name="Young S.K."/>
            <person name="Zeng Q."/>
            <person name="Gargeya S."/>
            <person name="Fitzgerald M."/>
            <person name="Abouelleil A."/>
            <person name="Alvarado L."/>
            <person name="Berlin A.M."/>
            <person name="Chapman S.B."/>
            <person name="Dewar J."/>
            <person name="Goldberg J."/>
            <person name="Griggs A."/>
            <person name="Gujja S."/>
            <person name="Hansen M."/>
            <person name="Howarth C."/>
            <person name="Imamovic A."/>
            <person name="Larimer J."/>
            <person name="McCowan C."/>
            <person name="Murphy C."/>
            <person name="Pearson M."/>
            <person name="Priest M."/>
            <person name="Roberts A."/>
            <person name="Saif S."/>
            <person name="Shea T."/>
            <person name="Sykes S."/>
            <person name="Wortman J."/>
            <person name="Nusbaum C."/>
            <person name="Birren B."/>
        </authorList>
    </citation>
    <scope>NUCLEOTIDE SEQUENCE</scope>
    <source>
        <strain evidence="3">CBS 10118</strain>
    </source>
</reference>
<evidence type="ECO:0000256" key="1">
    <source>
        <dbReference type="SAM" id="MobiDB-lite"/>
    </source>
</evidence>
<accession>A0A1B9FZB1</accession>
<proteinExistence type="predicted"/>
<dbReference type="RefSeq" id="XP_019045174.1">
    <property type="nucleotide sequence ID" value="XM_019192177.1"/>
</dbReference>
<sequence length="167" mass="18826">MSSTNHPDPISPTLGSAVSAPGVRRPKITSTKSQFEKTAGQSANWAKLDRDRLDSYLLELEYQKATSDTERRSILDKYHTMGYVTEREKIWHKISMSDKSGRCSKFTFHQAGDTRRMPFVREAIERGYITQDEAERYMSYLQGGNPSGGISGKDPLRDNGVMRGEDA</sequence>
<dbReference type="EMBL" id="KI894022">
    <property type="protein sequence ID" value="OCF24104.1"/>
    <property type="molecule type" value="Genomic_DNA"/>
</dbReference>
<evidence type="ECO:0000313" key="4">
    <source>
        <dbReference type="Proteomes" id="UP000092730"/>
    </source>
</evidence>
<gene>
    <name evidence="2" type="ORF">I302_05562</name>
    <name evidence="3" type="ORF">I302_107172</name>
</gene>
<feature type="region of interest" description="Disordered" evidence="1">
    <location>
        <begin position="1"/>
        <end position="41"/>
    </location>
</feature>
<reference evidence="2" key="1">
    <citation type="submission" date="2013-07" db="EMBL/GenBank/DDBJ databases">
        <title>The Genome Sequence of Cryptococcus bestiolae CBS10118.</title>
        <authorList>
            <consortium name="The Broad Institute Genome Sequencing Platform"/>
            <person name="Cuomo C."/>
            <person name="Litvintseva A."/>
            <person name="Chen Y."/>
            <person name="Heitman J."/>
            <person name="Sun S."/>
            <person name="Springer D."/>
            <person name="Dromer F."/>
            <person name="Young S.K."/>
            <person name="Zeng Q."/>
            <person name="Gargeya S."/>
            <person name="Fitzgerald M."/>
            <person name="Abouelleil A."/>
            <person name="Alvarado L."/>
            <person name="Berlin A.M."/>
            <person name="Chapman S.B."/>
            <person name="Dewar J."/>
            <person name="Goldberg J."/>
            <person name="Griggs A."/>
            <person name="Gujja S."/>
            <person name="Hansen M."/>
            <person name="Howarth C."/>
            <person name="Imamovic A."/>
            <person name="Larimer J."/>
            <person name="McCowan C."/>
            <person name="Murphy C."/>
            <person name="Pearson M."/>
            <person name="Priest M."/>
            <person name="Roberts A."/>
            <person name="Saif S."/>
            <person name="Shea T."/>
            <person name="Sykes S."/>
            <person name="Wortman J."/>
            <person name="Nusbaum C."/>
            <person name="Birren B."/>
        </authorList>
    </citation>
    <scope>NUCLEOTIDE SEQUENCE [LARGE SCALE GENOMIC DNA]</scope>
    <source>
        <strain evidence="2">CBS 10118</strain>
    </source>
</reference>
<evidence type="ECO:0000313" key="3">
    <source>
        <dbReference type="EMBL" id="WVW85135.1"/>
    </source>
</evidence>
<name>A0A1B9FZB1_9TREE</name>
<dbReference type="KEGG" id="kbi:30209961"/>
<dbReference type="EMBL" id="CP144545">
    <property type="protein sequence ID" value="WVW85135.1"/>
    <property type="molecule type" value="Genomic_DNA"/>
</dbReference>
<feature type="region of interest" description="Disordered" evidence="1">
    <location>
        <begin position="140"/>
        <end position="167"/>
    </location>
</feature>
<protein>
    <submittedName>
        <fullName evidence="2">Uncharacterized protein</fullName>
    </submittedName>
</protein>
<dbReference type="VEuPathDB" id="FungiDB:I302_05562"/>
<keyword evidence="4" id="KW-1185">Reference proteome</keyword>
<dbReference type="AlphaFoldDB" id="A0A1B9FZB1"/>
<evidence type="ECO:0000313" key="2">
    <source>
        <dbReference type="EMBL" id="OCF24104.1"/>
    </source>
</evidence>
<reference evidence="3" key="4">
    <citation type="submission" date="2024-02" db="EMBL/GenBank/DDBJ databases">
        <title>Comparative genomics of Cryptococcus and Kwoniella reveals pathogenesis evolution and contrasting modes of karyotype evolution via chromosome fusion or intercentromeric recombination.</title>
        <authorList>
            <person name="Coelho M.A."/>
            <person name="David-Palma M."/>
            <person name="Shea T."/>
            <person name="Bowers K."/>
            <person name="McGinley-Smith S."/>
            <person name="Mohammad A.W."/>
            <person name="Gnirke A."/>
            <person name="Yurkov A.M."/>
            <person name="Nowrousian M."/>
            <person name="Sun S."/>
            <person name="Cuomo C.A."/>
            <person name="Heitman J."/>
        </authorList>
    </citation>
    <scope>NUCLEOTIDE SEQUENCE</scope>
    <source>
        <strain evidence="3">CBS 10118</strain>
    </source>
</reference>
<dbReference type="GeneID" id="30209961"/>
<organism evidence="2">
    <name type="scientific">Kwoniella bestiolae CBS 10118</name>
    <dbReference type="NCBI Taxonomy" id="1296100"/>
    <lineage>
        <taxon>Eukaryota</taxon>
        <taxon>Fungi</taxon>
        <taxon>Dikarya</taxon>
        <taxon>Basidiomycota</taxon>
        <taxon>Agaricomycotina</taxon>
        <taxon>Tremellomycetes</taxon>
        <taxon>Tremellales</taxon>
        <taxon>Cryptococcaceae</taxon>
        <taxon>Kwoniella</taxon>
    </lineage>
</organism>